<dbReference type="InterPro" id="IPR021856">
    <property type="entry name" value="DUF3465"/>
</dbReference>
<comment type="caution">
    <text evidence="1">The sequence shown here is derived from an EMBL/GenBank/DDBJ whole genome shotgun (WGS) entry which is preliminary data.</text>
</comment>
<keyword evidence="2" id="KW-1185">Reference proteome</keyword>
<evidence type="ECO:0000313" key="2">
    <source>
        <dbReference type="Proteomes" id="UP000626370"/>
    </source>
</evidence>
<accession>A0ABQ3IFV8</accession>
<dbReference type="EMBL" id="BNAH01000001">
    <property type="protein sequence ID" value="GHE77240.1"/>
    <property type="molecule type" value="Genomic_DNA"/>
</dbReference>
<evidence type="ECO:0000313" key="1">
    <source>
        <dbReference type="EMBL" id="GHE77240.1"/>
    </source>
</evidence>
<name>A0ABQ3IFV8_9GAMM</name>
<dbReference type="Proteomes" id="UP000626370">
    <property type="component" value="Unassembled WGS sequence"/>
</dbReference>
<gene>
    <name evidence="1" type="ORF">GCM10011501_00890</name>
</gene>
<dbReference type="Pfam" id="PF11948">
    <property type="entry name" value="DUF3465"/>
    <property type="match status" value="1"/>
</dbReference>
<evidence type="ECO:0008006" key="3">
    <source>
        <dbReference type="Google" id="ProtNLM"/>
    </source>
</evidence>
<organism evidence="1 2">
    <name type="scientific">Thalassotalea profundi</name>
    <dbReference type="NCBI Taxonomy" id="2036687"/>
    <lineage>
        <taxon>Bacteria</taxon>
        <taxon>Pseudomonadati</taxon>
        <taxon>Pseudomonadota</taxon>
        <taxon>Gammaproteobacteria</taxon>
        <taxon>Alteromonadales</taxon>
        <taxon>Colwelliaceae</taxon>
        <taxon>Thalassotalea</taxon>
    </lineage>
</organism>
<reference evidence="2" key="1">
    <citation type="journal article" date="2019" name="Int. J. Syst. Evol. Microbiol.">
        <title>The Global Catalogue of Microorganisms (GCM) 10K type strain sequencing project: providing services to taxonomists for standard genome sequencing and annotation.</title>
        <authorList>
            <consortium name="The Broad Institute Genomics Platform"/>
            <consortium name="The Broad Institute Genome Sequencing Center for Infectious Disease"/>
            <person name="Wu L."/>
            <person name="Ma J."/>
        </authorList>
    </citation>
    <scope>NUCLEOTIDE SEQUENCE [LARGE SCALE GENOMIC DNA]</scope>
    <source>
        <strain evidence="2">CGMCC 1.15922</strain>
    </source>
</reference>
<sequence length="93" mass="10835">MKAFGIVNKIFPDDNKGSRHQKFTVMLKNKQTVLIVHNIDIGKKIPDLHIGDKIEFNGEYQWNSAGGMVHWTHHDPHGRHKDGWIRHKGQLYQ</sequence>
<proteinExistence type="predicted"/>
<protein>
    <recommendedName>
        <fullName evidence="3">DUF3465 domain-containing protein</fullName>
    </recommendedName>
</protein>